<proteinExistence type="predicted"/>
<name>A0ABD2Q348_9PLAT</name>
<feature type="repeat" description="WD" evidence="3">
    <location>
        <begin position="95"/>
        <end position="134"/>
    </location>
</feature>
<keyword evidence="6" id="KW-1185">Reference proteome</keyword>
<dbReference type="InterPro" id="IPR020472">
    <property type="entry name" value="WD40_PAC1"/>
</dbReference>
<dbReference type="SMART" id="SM00320">
    <property type="entry name" value="WD40"/>
    <property type="match status" value="7"/>
</dbReference>
<dbReference type="EMBL" id="JBJKFK010001117">
    <property type="protein sequence ID" value="KAL3314041.1"/>
    <property type="molecule type" value="Genomic_DNA"/>
</dbReference>
<evidence type="ECO:0000256" key="4">
    <source>
        <dbReference type="SAM" id="MobiDB-lite"/>
    </source>
</evidence>
<sequence>MLYEQDRDEVEAMDTDPPVTPVTDPIPNVWERLMKKHRKSVAPSKGLIRSVHLPNSQSCSTLAQETTLTSQQQPARSDSNIYSSLNLQLEATYVAEGHTKPVLDLDISGHLCLTASADRTAKLWDLNALTETLTIRGHTNSVNKAKFHPEDPNMLFTVCAFFACMWDMRELQKPVHVLSSRGTSSSRMPELSSFMNIRQNVCPPGESIISDISLNGNQLLMAAATTVRLWDMRRPSALGFLSGHQGAVTVLHGQQSESDLLLATGSKDHTVRLFELNPYSCGCLSPVLELEPPHYDGVEAVVLDRENRLFSSSRDGMLKAWQLSREGGLTATPLFSLHKAHKDSSQLAMAETFLVSGCRSGCLKVWNAAAEVEDASRLICEQHLVSPTGKDNGINALETSGTRLFTAHNDATAKFWQIKGL</sequence>
<keyword evidence="1 3" id="KW-0853">WD repeat</keyword>
<protein>
    <submittedName>
        <fullName evidence="5">Uncharacterized protein</fullName>
    </submittedName>
</protein>
<evidence type="ECO:0000256" key="1">
    <source>
        <dbReference type="ARBA" id="ARBA00022574"/>
    </source>
</evidence>
<dbReference type="PANTHER" id="PTHR19848">
    <property type="entry name" value="WD40 REPEAT PROTEIN"/>
    <property type="match status" value="1"/>
</dbReference>
<dbReference type="InterPro" id="IPR036322">
    <property type="entry name" value="WD40_repeat_dom_sf"/>
</dbReference>
<dbReference type="AlphaFoldDB" id="A0ABD2Q348"/>
<dbReference type="InterPro" id="IPR001680">
    <property type="entry name" value="WD40_rpt"/>
</dbReference>
<dbReference type="SUPFAM" id="SSF50978">
    <property type="entry name" value="WD40 repeat-like"/>
    <property type="match status" value="1"/>
</dbReference>
<evidence type="ECO:0000256" key="3">
    <source>
        <dbReference type="PROSITE-ProRule" id="PRU00221"/>
    </source>
</evidence>
<comment type="caution">
    <text evidence="5">The sequence shown here is derived from an EMBL/GenBank/DDBJ whole genome shotgun (WGS) entry which is preliminary data.</text>
</comment>
<dbReference type="Proteomes" id="UP001626550">
    <property type="component" value="Unassembled WGS sequence"/>
</dbReference>
<organism evidence="5 6">
    <name type="scientific">Cichlidogyrus casuarinus</name>
    <dbReference type="NCBI Taxonomy" id="1844966"/>
    <lineage>
        <taxon>Eukaryota</taxon>
        <taxon>Metazoa</taxon>
        <taxon>Spiralia</taxon>
        <taxon>Lophotrochozoa</taxon>
        <taxon>Platyhelminthes</taxon>
        <taxon>Monogenea</taxon>
        <taxon>Monopisthocotylea</taxon>
        <taxon>Dactylogyridea</taxon>
        <taxon>Ancyrocephalidae</taxon>
        <taxon>Cichlidogyrus</taxon>
    </lineage>
</organism>
<dbReference type="PROSITE" id="PS00678">
    <property type="entry name" value="WD_REPEATS_1"/>
    <property type="match status" value="1"/>
</dbReference>
<reference evidence="5 6" key="1">
    <citation type="submission" date="2024-11" db="EMBL/GenBank/DDBJ databases">
        <title>Adaptive evolution of stress response genes in parasites aligns with host niche diversity.</title>
        <authorList>
            <person name="Hahn C."/>
            <person name="Resl P."/>
        </authorList>
    </citation>
    <scope>NUCLEOTIDE SEQUENCE [LARGE SCALE GENOMIC DNA]</scope>
    <source>
        <strain evidence="5">EGGRZ-B1_66</strain>
        <tissue evidence="5">Body</tissue>
    </source>
</reference>
<dbReference type="InterPro" id="IPR019775">
    <property type="entry name" value="WD40_repeat_CS"/>
</dbReference>
<accession>A0ABD2Q348</accession>
<dbReference type="PRINTS" id="PR00320">
    <property type="entry name" value="GPROTEINBRPT"/>
</dbReference>
<evidence type="ECO:0000313" key="5">
    <source>
        <dbReference type="EMBL" id="KAL3314041.1"/>
    </source>
</evidence>
<feature type="region of interest" description="Disordered" evidence="4">
    <location>
        <begin position="1"/>
        <end position="25"/>
    </location>
</feature>
<dbReference type="InterPro" id="IPR015943">
    <property type="entry name" value="WD40/YVTN_repeat-like_dom_sf"/>
</dbReference>
<dbReference type="PROSITE" id="PS50082">
    <property type="entry name" value="WD_REPEATS_2"/>
    <property type="match status" value="1"/>
</dbReference>
<feature type="compositionally biased region" description="Low complexity" evidence="4">
    <location>
        <begin position="15"/>
        <end position="25"/>
    </location>
</feature>
<dbReference type="PANTHER" id="PTHR19848:SF8">
    <property type="entry name" value="F-BOX AND WD REPEAT DOMAIN CONTAINING 7"/>
    <property type="match status" value="1"/>
</dbReference>
<evidence type="ECO:0000256" key="2">
    <source>
        <dbReference type="ARBA" id="ARBA00022737"/>
    </source>
</evidence>
<gene>
    <name evidence="5" type="ORF">Ciccas_007354</name>
</gene>
<dbReference type="Gene3D" id="2.130.10.10">
    <property type="entry name" value="YVTN repeat-like/Quinoprotein amine dehydrogenase"/>
    <property type="match status" value="2"/>
</dbReference>
<keyword evidence="2" id="KW-0677">Repeat</keyword>
<dbReference type="Pfam" id="PF00400">
    <property type="entry name" value="WD40"/>
    <property type="match status" value="2"/>
</dbReference>
<evidence type="ECO:0000313" key="6">
    <source>
        <dbReference type="Proteomes" id="UP001626550"/>
    </source>
</evidence>
<feature type="compositionally biased region" description="Acidic residues" evidence="4">
    <location>
        <begin position="1"/>
        <end position="14"/>
    </location>
</feature>